<comment type="similarity">
    <text evidence="2">Belongs to the NrfD family.</text>
</comment>
<dbReference type="Gene3D" id="1.20.1630.10">
    <property type="entry name" value="Formate dehydrogenase/DMSO reductase domain"/>
    <property type="match status" value="1"/>
</dbReference>
<keyword evidence="4" id="KW-0812">Transmembrane</keyword>
<comment type="caution">
    <text evidence="7">The sequence shown here is derived from an EMBL/GenBank/DDBJ whole genome shotgun (WGS) entry which is preliminary data.</text>
</comment>
<dbReference type="GO" id="GO:0005886">
    <property type="term" value="C:plasma membrane"/>
    <property type="evidence" value="ECO:0007669"/>
    <property type="project" value="UniProtKB-SubCell"/>
</dbReference>
<evidence type="ECO:0000256" key="6">
    <source>
        <dbReference type="ARBA" id="ARBA00023136"/>
    </source>
</evidence>
<evidence type="ECO:0000256" key="3">
    <source>
        <dbReference type="ARBA" id="ARBA00022475"/>
    </source>
</evidence>
<reference evidence="7 8" key="1">
    <citation type="submission" date="2020-08" db="EMBL/GenBank/DDBJ databases">
        <title>Sequencing the genomes of 1000 actinobacteria strains.</title>
        <authorList>
            <person name="Klenk H.-P."/>
        </authorList>
    </citation>
    <scope>NUCLEOTIDE SEQUENCE [LARGE SCALE GENOMIC DNA]</scope>
    <source>
        <strain evidence="7 8">DSM 46887</strain>
    </source>
</reference>
<accession>A0A7W9IM01</accession>
<dbReference type="AlphaFoldDB" id="A0A7W9IM01"/>
<evidence type="ECO:0000256" key="1">
    <source>
        <dbReference type="ARBA" id="ARBA00004651"/>
    </source>
</evidence>
<comment type="subcellular location">
    <subcellularLocation>
        <location evidence="1">Cell membrane</location>
        <topology evidence="1">Multi-pass membrane protein</topology>
    </subcellularLocation>
</comment>
<protein>
    <submittedName>
        <fullName evidence="7">Formate-dependent nitrite reductase membrane component NrfD</fullName>
    </submittedName>
</protein>
<name>A0A7W9IM01_9ACTN</name>
<evidence type="ECO:0000313" key="7">
    <source>
        <dbReference type="EMBL" id="MBB5823203.1"/>
    </source>
</evidence>
<gene>
    <name evidence="7" type="ORF">F4562_006265</name>
</gene>
<evidence type="ECO:0000256" key="2">
    <source>
        <dbReference type="ARBA" id="ARBA00008929"/>
    </source>
</evidence>
<dbReference type="Pfam" id="PF03916">
    <property type="entry name" value="NrfD"/>
    <property type="match status" value="1"/>
</dbReference>
<keyword evidence="5" id="KW-1133">Transmembrane helix</keyword>
<dbReference type="RefSeq" id="WP_184540220.1">
    <property type="nucleotide sequence ID" value="NZ_JACHMP010000001.1"/>
</dbReference>
<keyword evidence="8" id="KW-1185">Reference proteome</keyword>
<organism evidence="7 8">
    <name type="scientific">Streptosporangium becharense</name>
    <dbReference type="NCBI Taxonomy" id="1816182"/>
    <lineage>
        <taxon>Bacteria</taxon>
        <taxon>Bacillati</taxon>
        <taxon>Actinomycetota</taxon>
        <taxon>Actinomycetes</taxon>
        <taxon>Streptosporangiales</taxon>
        <taxon>Streptosporangiaceae</taxon>
        <taxon>Streptosporangium</taxon>
    </lineage>
</organism>
<keyword evidence="3" id="KW-1003">Cell membrane</keyword>
<dbReference type="PANTHER" id="PTHR34856">
    <property type="entry name" value="PROTEIN NRFD"/>
    <property type="match status" value="1"/>
</dbReference>
<evidence type="ECO:0000256" key="5">
    <source>
        <dbReference type="ARBA" id="ARBA00022989"/>
    </source>
</evidence>
<dbReference type="InterPro" id="IPR005614">
    <property type="entry name" value="NrfD-like"/>
</dbReference>
<proteinExistence type="inferred from homology"/>
<dbReference type="PANTHER" id="PTHR34856:SF2">
    <property type="entry name" value="PROTEIN NRFD"/>
    <property type="match status" value="1"/>
</dbReference>
<dbReference type="Proteomes" id="UP000540685">
    <property type="component" value="Unassembled WGS sequence"/>
</dbReference>
<keyword evidence="6" id="KW-0472">Membrane</keyword>
<evidence type="ECO:0000256" key="4">
    <source>
        <dbReference type="ARBA" id="ARBA00022692"/>
    </source>
</evidence>
<sequence length="339" mass="34806">MVPEAEFRSYYGQPIIKSPVWHEPHMPAYLYLGGLSGAASTMAAMARLTGYDHLARTAGATAALGATAGAGFLVAELGRPERFLNMLRVFKPTSPMSMGSWLLAVHSGLAALAAAPAVTAGLPRVPMVTTAFPRVPAVATAFPRVPAVVAVLPAAGDAAVAATAVTGPLMATYTAVLLADTAVPAWHEARRELPFVFAGSALAAAGAAGMLTTPRAEAAPARAAAALGAAVETVAGTVMEHRLGLVGEPYRQGKAGRRMRAARALTVAGGLLAVVAGRHRVLTALSGLALTAGSLFTRFAVLEAGRASATDPRYTVVPQRRRLEAGEHASVPEPARSWP</sequence>
<dbReference type="InterPro" id="IPR052049">
    <property type="entry name" value="Electron_transfer_protein"/>
</dbReference>
<dbReference type="EMBL" id="JACHMP010000001">
    <property type="protein sequence ID" value="MBB5823203.1"/>
    <property type="molecule type" value="Genomic_DNA"/>
</dbReference>
<evidence type="ECO:0000313" key="8">
    <source>
        <dbReference type="Proteomes" id="UP000540685"/>
    </source>
</evidence>